<evidence type="ECO:0000313" key="2">
    <source>
        <dbReference type="EMBL" id="SMP69979.1"/>
    </source>
</evidence>
<organism evidence="2 3">
    <name type="scientific">Novosphingobium panipatense</name>
    <dbReference type="NCBI Taxonomy" id="428991"/>
    <lineage>
        <taxon>Bacteria</taxon>
        <taxon>Pseudomonadati</taxon>
        <taxon>Pseudomonadota</taxon>
        <taxon>Alphaproteobacteria</taxon>
        <taxon>Sphingomonadales</taxon>
        <taxon>Sphingomonadaceae</taxon>
        <taxon>Novosphingobium</taxon>
    </lineage>
</organism>
<feature type="domain" description="Polysaccharide pyruvyl transferase" evidence="1">
    <location>
        <begin position="41"/>
        <end position="293"/>
    </location>
</feature>
<keyword evidence="2" id="KW-0808">Transferase</keyword>
<comment type="caution">
    <text evidence="2">The sequence shown here is derived from an EMBL/GenBank/DDBJ whole genome shotgun (WGS) entry which is preliminary data.</text>
</comment>
<dbReference type="GO" id="GO:0016740">
    <property type="term" value="F:transferase activity"/>
    <property type="evidence" value="ECO:0007669"/>
    <property type="project" value="UniProtKB-KW"/>
</dbReference>
<dbReference type="InterPro" id="IPR007345">
    <property type="entry name" value="Polysacch_pyruvyl_Trfase"/>
</dbReference>
<gene>
    <name evidence="2" type="ORF">SAMN06296065_105217</name>
</gene>
<protein>
    <submittedName>
        <fullName evidence="2">Pyruvyl transferase EpsO</fullName>
    </submittedName>
</protein>
<name>A0ABY1QJ00_9SPHN</name>
<reference evidence="2 3" key="1">
    <citation type="submission" date="2017-05" db="EMBL/GenBank/DDBJ databases">
        <authorList>
            <person name="Varghese N."/>
            <person name="Submissions S."/>
        </authorList>
    </citation>
    <scope>NUCLEOTIDE SEQUENCE [LARGE SCALE GENOMIC DNA]</scope>
    <source>
        <strain evidence="2 3">SM16</strain>
    </source>
</reference>
<keyword evidence="3" id="KW-1185">Reference proteome</keyword>
<evidence type="ECO:0000313" key="3">
    <source>
        <dbReference type="Proteomes" id="UP001157910"/>
    </source>
</evidence>
<accession>A0ABY1QJ00</accession>
<dbReference type="Pfam" id="PF04230">
    <property type="entry name" value="PS_pyruv_trans"/>
    <property type="match status" value="1"/>
</dbReference>
<evidence type="ECO:0000259" key="1">
    <source>
        <dbReference type="Pfam" id="PF04230"/>
    </source>
</evidence>
<dbReference type="Proteomes" id="UP001157910">
    <property type="component" value="Unassembled WGS sequence"/>
</dbReference>
<sequence>MNAGLKSVNDLITRLEAHLLDVLSPHSTSSFALIDFPNHANVGDSAIWIGELQLLRRLTGANPDYVCAFHNFDEQELRAAVVPEGTIFLHGGGNFGDIWNHHQTFREDVIQRLRDRKIVQLPQSIHYTDAARIAQTARAIAGHPDFTLLVRDEPSLKLAQRHFDCAVHLCPDSAFALGRRRPPPPAMDVLAMLRTDRERATSAPWRPMGLAVEDWLLEDTGAVRRAKAAGALQAWVRLSPANARARSYEAAARHRVERGFRQLGRARAIVTDRLHVHILSLLLGLPHAVLDNQYGKIGRFMEAFTGETPLVIRAADIEMAADWARRAARARQAA</sequence>
<dbReference type="EMBL" id="FXUI01000005">
    <property type="protein sequence ID" value="SMP69979.1"/>
    <property type="molecule type" value="Genomic_DNA"/>
</dbReference>
<proteinExistence type="predicted"/>